<organism evidence="4 5">
    <name type="scientific">Vanilla planifolia</name>
    <name type="common">Vanilla</name>
    <dbReference type="NCBI Taxonomy" id="51239"/>
    <lineage>
        <taxon>Eukaryota</taxon>
        <taxon>Viridiplantae</taxon>
        <taxon>Streptophyta</taxon>
        <taxon>Embryophyta</taxon>
        <taxon>Tracheophyta</taxon>
        <taxon>Spermatophyta</taxon>
        <taxon>Magnoliopsida</taxon>
        <taxon>Liliopsida</taxon>
        <taxon>Asparagales</taxon>
        <taxon>Orchidaceae</taxon>
        <taxon>Vanilloideae</taxon>
        <taxon>Vanilleae</taxon>
        <taxon>Vanilla</taxon>
    </lineage>
</organism>
<dbReference type="PANTHER" id="PTHR37189:SF4">
    <property type="entry name" value="TRANSMEMBRANE PROTEIN"/>
    <property type="match status" value="1"/>
</dbReference>
<evidence type="ECO:0000256" key="2">
    <source>
        <dbReference type="SAM" id="Phobius"/>
    </source>
</evidence>
<dbReference type="Proteomes" id="UP000639772">
    <property type="component" value="Unassembled WGS sequence"/>
</dbReference>
<dbReference type="AlphaFoldDB" id="A0A835QM72"/>
<protein>
    <submittedName>
        <fullName evidence="4">Uncharacterized protein</fullName>
    </submittedName>
</protein>
<gene>
    <name evidence="4" type="ORF">HPP92_015968</name>
</gene>
<comment type="caution">
    <text evidence="4">The sequence shown here is derived from an EMBL/GenBank/DDBJ whole genome shotgun (WGS) entry which is preliminary data.</text>
</comment>
<evidence type="ECO:0000256" key="1">
    <source>
        <dbReference type="SAM" id="MobiDB-lite"/>
    </source>
</evidence>
<feature type="signal peptide" evidence="3">
    <location>
        <begin position="1"/>
        <end position="25"/>
    </location>
</feature>
<sequence length="153" mass="16443">MRWNYRRRRGLELALCLLSICAARSEDSEIQPSDHGLANEEDPGDPSPAMREFFRGRPVAPRPKQQNATDPVWGVAGKVSPADPAGYGGSRWAILLAAGVVCGFVGVGLLLVAAAYTVRTSWSEGNVFQIGLGSWFQARWKAAVRGSLGSRGS</sequence>
<keyword evidence="3" id="KW-0732">Signal</keyword>
<feature type="chain" id="PRO_5032357755" evidence="3">
    <location>
        <begin position="26"/>
        <end position="153"/>
    </location>
</feature>
<feature type="transmembrane region" description="Helical" evidence="2">
    <location>
        <begin position="92"/>
        <end position="116"/>
    </location>
</feature>
<evidence type="ECO:0000313" key="4">
    <source>
        <dbReference type="EMBL" id="KAG0471422.1"/>
    </source>
</evidence>
<reference evidence="4 5" key="1">
    <citation type="journal article" date="2020" name="Nat. Food">
        <title>A phased Vanilla planifolia genome enables genetic improvement of flavour and production.</title>
        <authorList>
            <person name="Hasing T."/>
            <person name="Tang H."/>
            <person name="Brym M."/>
            <person name="Khazi F."/>
            <person name="Huang T."/>
            <person name="Chambers A.H."/>
        </authorList>
    </citation>
    <scope>NUCLEOTIDE SEQUENCE [LARGE SCALE GENOMIC DNA]</scope>
    <source>
        <tissue evidence="4">Leaf</tissue>
    </source>
</reference>
<dbReference type="EMBL" id="JADCNM010000008">
    <property type="protein sequence ID" value="KAG0471422.1"/>
    <property type="molecule type" value="Genomic_DNA"/>
</dbReference>
<proteinExistence type="predicted"/>
<dbReference type="OrthoDB" id="749318at2759"/>
<dbReference type="PANTHER" id="PTHR37189">
    <property type="entry name" value="CONCANAVALIN A-LIKE LECTIN/GLUCANASE DOMAIN-CONTAINING PROTEIN-RELATED"/>
    <property type="match status" value="1"/>
</dbReference>
<keyword evidence="2" id="KW-1133">Transmembrane helix</keyword>
<feature type="region of interest" description="Disordered" evidence="1">
    <location>
        <begin position="30"/>
        <end position="53"/>
    </location>
</feature>
<keyword evidence="2" id="KW-0472">Membrane</keyword>
<keyword evidence="2" id="KW-0812">Transmembrane</keyword>
<evidence type="ECO:0000313" key="5">
    <source>
        <dbReference type="Proteomes" id="UP000639772"/>
    </source>
</evidence>
<accession>A0A835QM72</accession>
<name>A0A835QM72_VANPL</name>
<evidence type="ECO:0000256" key="3">
    <source>
        <dbReference type="SAM" id="SignalP"/>
    </source>
</evidence>